<sequence>MPKARELLIEQTLVVVPWHDPVVDTNGHCVLSRYVEHFWLPVLGPSALWILRRIVIGFEEFPGGFEIDVPYMASAVGLSFNAGANSSFTRSLQRCTMFGAAQALQGGLAVRQFLPTLSNRQLQRLPLTLRQAHPTAMAQSSP</sequence>
<reference evidence="1" key="1">
    <citation type="submission" date="2020-05" db="EMBL/GenBank/DDBJ databases">
        <authorList>
            <person name="Chiriac C."/>
            <person name="Salcher M."/>
            <person name="Ghai R."/>
            <person name="Kavagutti S V."/>
        </authorList>
    </citation>
    <scope>NUCLEOTIDE SEQUENCE</scope>
</reference>
<proteinExistence type="predicted"/>
<evidence type="ECO:0000313" key="1">
    <source>
        <dbReference type="EMBL" id="CAB4707839.1"/>
    </source>
</evidence>
<gene>
    <name evidence="1" type="ORF">UFOPK2657_00353</name>
</gene>
<organism evidence="1">
    <name type="scientific">freshwater metagenome</name>
    <dbReference type="NCBI Taxonomy" id="449393"/>
    <lineage>
        <taxon>unclassified sequences</taxon>
        <taxon>metagenomes</taxon>
        <taxon>ecological metagenomes</taxon>
    </lineage>
</organism>
<dbReference type="EMBL" id="CAEZYG010000039">
    <property type="protein sequence ID" value="CAB4707839.1"/>
    <property type="molecule type" value="Genomic_DNA"/>
</dbReference>
<dbReference type="AlphaFoldDB" id="A0A6J6QA03"/>
<accession>A0A6J6QA03</accession>
<name>A0A6J6QA03_9ZZZZ</name>
<protein>
    <submittedName>
        <fullName evidence="1">Unannotated protein</fullName>
    </submittedName>
</protein>